<sequence length="779" mass="84623">MQSRLNLVTAFLAVYAAAGLAAEDTATLQEVVVTARPEDLPGAGATTLNAAVIAPKRARTSDTASLLVDIPGVSTYGAGGVSGLPVIRGLADDRLRTKVDGMDLVAACPNHMNSPLSSIDPTAVDSVQVYAGVTPVSVGGDSIGGSIVVQSASPAFADPGKQLATGSAGAFYRSNGASWGGNLSGSVATDNLSLNYTGAYAKSDNYQAGGNFKDYRFTGRVGHTLPLDQVGSTAFEAINQSVKFAWKNDRNLVSFTYGNQHIPYENYPNQRMDMTDNLSDQFNLAYTGDQGWGTLQARVYYEHTQHEMDFGDDKRFWYGPGQPPSGSGGDTALNGMPCAPISGIKVVKGMMVGCAAGMPMDTDGKNTGVAISAAIPLSLEHLLRLGAEYQNYRLDDWWRPSGAGMWPFTFWNINDGQRNRFALFGEWEIRQERWTNTLGLRFENLDMNAGPVHGYNLATYPTSGSGGLGNQTRDAALFNAQSRRQTDNNWDLSWLARFTPDANQAYELGLAQKTRSPNLYERYSWSTWQMAAFMNNFVGDGNGYVGNLDLQPEVAGTLSLTANWHDAGEAIWDLKVTPYYTYVRDYIDAVQWDSTTNAPRRVPVVDDFTVLKYVNQSAQLYGLDLSAHYLVARGTRGGDFTAQLVASYTRGENLDTGDNLYNIMPLNAKVSLIQVLGPWRNSLEGEFVDAKDHISQVRNEMQTAGYGLVHLRSRYEKKTWSLEVGIANLFDRAYDLPLGGAYVGQGTTMTIPPAPNQPQWGTPVPGPGRSIYAGVTVTF</sequence>
<dbReference type="RefSeq" id="WP_100918562.1">
    <property type="nucleotide sequence ID" value="NZ_CP020370.1"/>
</dbReference>
<dbReference type="InterPro" id="IPR039426">
    <property type="entry name" value="TonB-dep_rcpt-like"/>
</dbReference>
<evidence type="ECO:0000259" key="12">
    <source>
        <dbReference type="Pfam" id="PF07715"/>
    </source>
</evidence>
<evidence type="ECO:0000256" key="9">
    <source>
        <dbReference type="PROSITE-ProRule" id="PRU01360"/>
    </source>
</evidence>
<feature type="short sequence motif" description="TonB C-terminal box" evidence="10">
    <location>
        <begin position="762"/>
        <end position="779"/>
    </location>
</feature>
<evidence type="ECO:0000256" key="11">
    <source>
        <dbReference type="SAM" id="SignalP"/>
    </source>
</evidence>
<dbReference type="PANTHER" id="PTHR30069">
    <property type="entry name" value="TONB-DEPENDENT OUTER MEMBRANE RECEPTOR"/>
    <property type="match status" value="1"/>
</dbReference>
<dbReference type="PROSITE" id="PS52016">
    <property type="entry name" value="TONB_DEPENDENT_REC_3"/>
    <property type="match status" value="1"/>
</dbReference>
<dbReference type="AlphaFoldDB" id="A0A2K8U5B6"/>
<dbReference type="Gene3D" id="2.170.130.10">
    <property type="entry name" value="TonB-dependent receptor, plug domain"/>
    <property type="match status" value="1"/>
</dbReference>
<accession>A0A2K8U5B6</accession>
<protein>
    <submittedName>
        <fullName evidence="13">TonB-dependent receptor</fullName>
    </submittedName>
</protein>
<evidence type="ECO:0000256" key="7">
    <source>
        <dbReference type="ARBA" id="ARBA00023136"/>
    </source>
</evidence>
<dbReference type="GO" id="GO:0015344">
    <property type="term" value="F:siderophore uptake transmembrane transporter activity"/>
    <property type="evidence" value="ECO:0007669"/>
    <property type="project" value="TreeGrafter"/>
</dbReference>
<feature type="domain" description="TonB-dependent receptor plug" evidence="12">
    <location>
        <begin position="57"/>
        <end position="145"/>
    </location>
</feature>
<keyword evidence="13" id="KW-0675">Receptor</keyword>
<keyword evidence="5 11" id="KW-0732">Signal</keyword>
<evidence type="ECO:0000256" key="1">
    <source>
        <dbReference type="ARBA" id="ARBA00004571"/>
    </source>
</evidence>
<dbReference type="InterPro" id="IPR012910">
    <property type="entry name" value="Plug_dom"/>
</dbReference>
<dbReference type="PROSITE" id="PS01156">
    <property type="entry name" value="TONB_DEPENDENT_REC_2"/>
    <property type="match status" value="1"/>
</dbReference>
<feature type="signal peptide" evidence="11">
    <location>
        <begin position="1"/>
        <end position="21"/>
    </location>
</feature>
<keyword evidence="6" id="KW-0798">TonB box</keyword>
<dbReference type="Pfam" id="PF07715">
    <property type="entry name" value="Plug"/>
    <property type="match status" value="1"/>
</dbReference>
<name>A0A2K8U5B6_9GAMM</name>
<keyword evidence="14" id="KW-1185">Reference proteome</keyword>
<reference evidence="13 14" key="1">
    <citation type="submission" date="2017-03" db="EMBL/GenBank/DDBJ databases">
        <title>Complete genome sequence of Candidatus 'Thiodictyon syntrophicum' sp. nov. strain Cad16T, a photolithoautotroph purple sulfur bacterium isolated from an alpine meromictic lake.</title>
        <authorList>
            <person name="Luedin S.M."/>
            <person name="Pothier J.F."/>
            <person name="Danza F."/>
            <person name="Storelli N."/>
            <person name="Wittwer M."/>
            <person name="Tonolla M."/>
        </authorList>
    </citation>
    <scope>NUCLEOTIDE SEQUENCE [LARGE SCALE GENOMIC DNA]</scope>
    <source>
        <strain evidence="13 14">Cad16T</strain>
    </source>
</reference>
<dbReference type="GO" id="GO:0009279">
    <property type="term" value="C:cell outer membrane"/>
    <property type="evidence" value="ECO:0007669"/>
    <property type="project" value="UniProtKB-SubCell"/>
</dbReference>
<evidence type="ECO:0000256" key="10">
    <source>
        <dbReference type="PROSITE-ProRule" id="PRU10144"/>
    </source>
</evidence>
<evidence type="ECO:0000313" key="13">
    <source>
        <dbReference type="EMBL" id="AUB80774.1"/>
    </source>
</evidence>
<evidence type="ECO:0000256" key="3">
    <source>
        <dbReference type="ARBA" id="ARBA00022452"/>
    </source>
</evidence>
<evidence type="ECO:0000313" key="14">
    <source>
        <dbReference type="Proteomes" id="UP000232638"/>
    </source>
</evidence>
<dbReference type="GO" id="GO:0044718">
    <property type="term" value="P:siderophore transmembrane transport"/>
    <property type="evidence" value="ECO:0007669"/>
    <property type="project" value="TreeGrafter"/>
</dbReference>
<comment type="subcellular location">
    <subcellularLocation>
        <location evidence="1 9">Cell outer membrane</location>
        <topology evidence="1 9">Multi-pass membrane protein</topology>
    </subcellularLocation>
</comment>
<dbReference type="InterPro" id="IPR036942">
    <property type="entry name" value="Beta-barrel_TonB_sf"/>
</dbReference>
<evidence type="ECO:0000256" key="6">
    <source>
        <dbReference type="ARBA" id="ARBA00023077"/>
    </source>
</evidence>
<gene>
    <name evidence="13" type="ORF">THSYN_07275</name>
</gene>
<dbReference type="EMBL" id="CP020370">
    <property type="protein sequence ID" value="AUB80774.1"/>
    <property type="molecule type" value="Genomic_DNA"/>
</dbReference>
<keyword evidence="8 9" id="KW-0998">Cell outer membrane</keyword>
<keyword evidence="2 9" id="KW-0813">Transport</keyword>
<dbReference type="OrthoDB" id="5332150at2"/>
<evidence type="ECO:0000256" key="2">
    <source>
        <dbReference type="ARBA" id="ARBA00022448"/>
    </source>
</evidence>
<dbReference type="Gene3D" id="2.40.170.20">
    <property type="entry name" value="TonB-dependent receptor, beta-barrel domain"/>
    <property type="match status" value="1"/>
</dbReference>
<feature type="chain" id="PRO_5015004842" evidence="11">
    <location>
        <begin position="22"/>
        <end position="779"/>
    </location>
</feature>
<dbReference type="InterPro" id="IPR010917">
    <property type="entry name" value="TonB_rcpt_CS"/>
</dbReference>
<evidence type="ECO:0000256" key="5">
    <source>
        <dbReference type="ARBA" id="ARBA00022729"/>
    </source>
</evidence>
<keyword evidence="4 9" id="KW-0812">Transmembrane</keyword>
<dbReference type="KEGG" id="tsy:THSYN_07275"/>
<evidence type="ECO:0000256" key="4">
    <source>
        <dbReference type="ARBA" id="ARBA00022692"/>
    </source>
</evidence>
<proteinExistence type="inferred from homology"/>
<keyword evidence="7 9" id="KW-0472">Membrane</keyword>
<dbReference type="Proteomes" id="UP000232638">
    <property type="component" value="Chromosome"/>
</dbReference>
<evidence type="ECO:0000256" key="8">
    <source>
        <dbReference type="ARBA" id="ARBA00023237"/>
    </source>
</evidence>
<organism evidence="13 14">
    <name type="scientific">Candidatus Thiodictyon syntrophicum</name>
    <dbReference type="NCBI Taxonomy" id="1166950"/>
    <lineage>
        <taxon>Bacteria</taxon>
        <taxon>Pseudomonadati</taxon>
        <taxon>Pseudomonadota</taxon>
        <taxon>Gammaproteobacteria</taxon>
        <taxon>Chromatiales</taxon>
        <taxon>Chromatiaceae</taxon>
        <taxon>Thiodictyon</taxon>
    </lineage>
</organism>
<keyword evidence="3 9" id="KW-1134">Transmembrane beta strand</keyword>
<dbReference type="SUPFAM" id="SSF56935">
    <property type="entry name" value="Porins"/>
    <property type="match status" value="1"/>
</dbReference>
<dbReference type="InterPro" id="IPR037066">
    <property type="entry name" value="Plug_dom_sf"/>
</dbReference>
<comment type="similarity">
    <text evidence="9">Belongs to the TonB-dependent receptor family.</text>
</comment>
<dbReference type="PANTHER" id="PTHR30069:SF49">
    <property type="entry name" value="OUTER MEMBRANE PROTEIN C"/>
    <property type="match status" value="1"/>
</dbReference>